<proteinExistence type="predicted"/>
<sequence>MGVPSTTGSWDAEDDFLLKSAIEAGASLESLAKGAVCFSHKFSLQELQDRWCSLLYDSETSAQASARIVEFETLLSTSSPSKTIKRFNSKGKVYARRKRKIDSVKHQYYSRRKRVCHEPCLSAAFGYALAPCSCIPYGSSCVCGGLLKPSEGHCLVHTLDPAAVLVNNYGQTNESYGGGQDVHHKDNQNYLFHPNHANAAGSILIDGIINNEILHGCSDVGQRYRCGDVQKNPQSSERNIAPLKDLPDLQDYANPQKPGLGDQYENEVTGSKILLDTDQDGVKQNRFSVNSQQLCSGIPMIHTWSKFEDVKSPDMLTDMHKKEEHITFFCDKKLETFSSDTFASLVNGMSDSGLDNASFSENESMHACSMNCGQSKDFELLNGKNISGSAIATDQDDFGNFSAKVVMENISGAHLLGLRYSHSSSTCDNHIYPIHNKKHSTRDVYGTDMGPISSEVPFSGCSIQCRLNTEDSEIPCNDDALMHGQLPLECTSTSDKNSNHIMCLVSMEPTPPENAGDSNHFDSVEDGQPSSAAMKMEPSTSEKKENRVALNEACSLGNQVSDEINCKFLADKPDLGCETAIRNSMSSHGLPDIEFHNPIATMSSSDQAEGGSDDENCVPNYFDIEALILNQDLIPWDQESDFIQPEVSRFQHLESRKDLIRLEQGARSYMNRSIMSQGAFGIIYGRYLKYYIKDPEVTLGRETEEVHVDIDLAKEGNANKISRRQAVIKMDEVGSFHIKNIGKYTIFVNGKEVPCNKRINLISDALLEIRGMKFIFHVDPEAVRQHIIHTRRGRSQGKKTAFDWDQTP</sequence>
<reference evidence="1" key="1">
    <citation type="submission" date="2021-05" db="EMBL/GenBank/DDBJ databases">
        <authorList>
            <person name="Scholz U."/>
            <person name="Mascher M."/>
            <person name="Fiebig A."/>
        </authorList>
    </citation>
    <scope>NUCLEOTIDE SEQUENCE [LARGE SCALE GENOMIC DNA]</scope>
</reference>
<accession>A0ACD5UM02</accession>
<organism evidence="1 2">
    <name type="scientific">Avena sativa</name>
    <name type="common">Oat</name>
    <dbReference type="NCBI Taxonomy" id="4498"/>
    <lineage>
        <taxon>Eukaryota</taxon>
        <taxon>Viridiplantae</taxon>
        <taxon>Streptophyta</taxon>
        <taxon>Embryophyta</taxon>
        <taxon>Tracheophyta</taxon>
        <taxon>Spermatophyta</taxon>
        <taxon>Magnoliopsida</taxon>
        <taxon>Liliopsida</taxon>
        <taxon>Poales</taxon>
        <taxon>Poaceae</taxon>
        <taxon>BOP clade</taxon>
        <taxon>Pooideae</taxon>
        <taxon>Poodae</taxon>
        <taxon>Poeae</taxon>
        <taxon>Poeae Chloroplast Group 1 (Aveneae type)</taxon>
        <taxon>Aveninae</taxon>
        <taxon>Avena</taxon>
    </lineage>
</organism>
<protein>
    <submittedName>
        <fullName evidence="1">Uncharacterized protein</fullName>
    </submittedName>
</protein>
<reference evidence="1" key="2">
    <citation type="submission" date="2025-09" db="UniProtKB">
        <authorList>
            <consortium name="EnsemblPlants"/>
        </authorList>
    </citation>
    <scope>IDENTIFICATION</scope>
</reference>
<evidence type="ECO:0000313" key="2">
    <source>
        <dbReference type="Proteomes" id="UP001732700"/>
    </source>
</evidence>
<keyword evidence="2" id="KW-1185">Reference proteome</keyword>
<evidence type="ECO:0000313" key="1">
    <source>
        <dbReference type="EnsemblPlants" id="AVESA.00010b.r2.2CG0280850.1.CDS"/>
    </source>
</evidence>
<dbReference type="EnsemblPlants" id="AVESA.00010b.r2.2CG0280850.1">
    <property type="protein sequence ID" value="AVESA.00010b.r2.2CG0280850.1.CDS"/>
    <property type="gene ID" value="AVESA.00010b.r2.2CG0280850"/>
</dbReference>
<name>A0ACD5UM02_AVESA</name>
<dbReference type="Proteomes" id="UP001732700">
    <property type="component" value="Chromosome 2C"/>
</dbReference>